<comment type="similarity">
    <text evidence="1">Belongs to the UPF0161 family.</text>
</comment>
<keyword evidence="1" id="KW-0472">Membrane</keyword>
<sequence>MNTVMRRLLIALITVYKACLSPFLGHHCRFHPTCSSYAIEAIEEHGTIKGSKMALRRIGKCHPWHEGGVDPVPTKHDISQT</sequence>
<dbReference type="HAMAP" id="MF_00386">
    <property type="entry name" value="UPF0161_YidD"/>
    <property type="match status" value="1"/>
</dbReference>
<dbReference type="AlphaFoldDB" id="A0A918XJ65"/>
<comment type="function">
    <text evidence="1">Could be involved in insertion of integral membrane proteins into the membrane.</text>
</comment>
<protein>
    <recommendedName>
        <fullName evidence="1">Putative membrane protein insertion efficiency factor</fullName>
    </recommendedName>
</protein>
<reference evidence="2" key="2">
    <citation type="submission" date="2020-09" db="EMBL/GenBank/DDBJ databases">
        <authorList>
            <person name="Sun Q."/>
            <person name="Kim S."/>
        </authorList>
    </citation>
    <scope>NUCLEOTIDE SEQUENCE</scope>
    <source>
        <strain evidence="2">KCTC 23430</strain>
    </source>
</reference>
<evidence type="ECO:0000313" key="2">
    <source>
        <dbReference type="EMBL" id="GHD34803.1"/>
    </source>
</evidence>
<dbReference type="Proteomes" id="UP000644693">
    <property type="component" value="Unassembled WGS sequence"/>
</dbReference>
<gene>
    <name evidence="2" type="ORF">GCM10007053_20980</name>
</gene>
<dbReference type="PANTHER" id="PTHR33383">
    <property type="entry name" value="MEMBRANE PROTEIN INSERTION EFFICIENCY FACTOR-RELATED"/>
    <property type="match status" value="1"/>
</dbReference>
<accession>A0A918XJ65</accession>
<dbReference type="Pfam" id="PF01809">
    <property type="entry name" value="YidD"/>
    <property type="match status" value="1"/>
</dbReference>
<dbReference type="PANTHER" id="PTHR33383:SF1">
    <property type="entry name" value="MEMBRANE PROTEIN INSERTION EFFICIENCY FACTOR-RELATED"/>
    <property type="match status" value="1"/>
</dbReference>
<organism evidence="2 3">
    <name type="scientific">Parahalioglobus pacificus</name>
    <dbReference type="NCBI Taxonomy" id="930806"/>
    <lineage>
        <taxon>Bacteria</taxon>
        <taxon>Pseudomonadati</taxon>
        <taxon>Pseudomonadota</taxon>
        <taxon>Gammaproteobacteria</taxon>
        <taxon>Cellvibrionales</taxon>
        <taxon>Halieaceae</taxon>
        <taxon>Parahalioglobus</taxon>
    </lineage>
</organism>
<evidence type="ECO:0000256" key="1">
    <source>
        <dbReference type="HAMAP-Rule" id="MF_00386"/>
    </source>
</evidence>
<dbReference type="GO" id="GO:0005886">
    <property type="term" value="C:plasma membrane"/>
    <property type="evidence" value="ECO:0007669"/>
    <property type="project" value="UniProtKB-SubCell"/>
</dbReference>
<evidence type="ECO:0000313" key="3">
    <source>
        <dbReference type="Proteomes" id="UP000644693"/>
    </source>
</evidence>
<proteinExistence type="inferred from homology"/>
<keyword evidence="1" id="KW-1003">Cell membrane</keyword>
<dbReference type="SMART" id="SM01234">
    <property type="entry name" value="Haemolytic"/>
    <property type="match status" value="1"/>
</dbReference>
<name>A0A918XJ65_9GAMM</name>
<reference evidence="2" key="1">
    <citation type="journal article" date="2014" name="Int. J. Syst. Evol. Microbiol.">
        <title>Complete genome sequence of Corynebacterium casei LMG S-19264T (=DSM 44701T), isolated from a smear-ripened cheese.</title>
        <authorList>
            <consortium name="US DOE Joint Genome Institute (JGI-PGF)"/>
            <person name="Walter F."/>
            <person name="Albersmeier A."/>
            <person name="Kalinowski J."/>
            <person name="Ruckert C."/>
        </authorList>
    </citation>
    <scope>NUCLEOTIDE SEQUENCE</scope>
    <source>
        <strain evidence="2">KCTC 23430</strain>
    </source>
</reference>
<dbReference type="NCBIfam" id="TIGR00278">
    <property type="entry name" value="membrane protein insertion efficiency factor YidD"/>
    <property type="match status" value="1"/>
</dbReference>
<keyword evidence="3" id="KW-1185">Reference proteome</keyword>
<comment type="caution">
    <text evidence="2">The sequence shown here is derived from an EMBL/GenBank/DDBJ whole genome shotgun (WGS) entry which is preliminary data.</text>
</comment>
<dbReference type="EMBL" id="BMYM01000002">
    <property type="protein sequence ID" value="GHD34803.1"/>
    <property type="molecule type" value="Genomic_DNA"/>
</dbReference>
<dbReference type="InterPro" id="IPR002696">
    <property type="entry name" value="Membr_insert_effic_factor_YidD"/>
</dbReference>
<comment type="subcellular location">
    <subcellularLocation>
        <location evidence="1">Cell membrane</location>
        <topology evidence="1">Peripheral membrane protein</topology>
        <orientation evidence="1">Cytoplasmic side</orientation>
    </subcellularLocation>
</comment>